<proteinExistence type="predicted"/>
<feature type="compositionally biased region" description="Low complexity" evidence="1">
    <location>
        <begin position="16"/>
        <end position="27"/>
    </location>
</feature>
<dbReference type="RefSeq" id="XP_015072542.1">
    <property type="nucleotide sequence ID" value="XM_015217056.1"/>
</dbReference>
<feature type="region of interest" description="Disordered" evidence="1">
    <location>
        <begin position="1"/>
        <end position="65"/>
    </location>
</feature>
<gene>
    <name evidence="3" type="primary">LOC107016648</name>
</gene>
<sequence length="476" mass="53917">MPPHPQDTQTAPPPQNQNQNPTAFNPQTPHPHLSQNTNPQTHPQNYQTAQNVPSPSIAPPLPKRTTFQVPIPAEHEVHGSELDHYEEQEREWKAREEAKIDIKEEIKRAMKELQCIPDVAGLSYAELCIHPDLNLPEGFKIPKFDTFGGVGNPMAHLRAYCDQLVGVGKDEALLMRLFSQSLCGEALEWFTSHETRQWPSWSALAKDFIDRFTWRKEAARVRPPMTEKEIVEVFVRVQEPEYYDRIILLIRAKFAEIVKVGETIEDGLKSGKISRVSASPGYSRLMRKKREEVAIQSGYDPSRPKFEKRPLRNFTALAESRTKLFERLSVAGYIHPVGPKPVDVNSKFYKPEQRCAYHSNSVGHDTEDCINLKHMIQDLIDQEVFSLQPAAPNVNTNPLPNHGGGNINMIETDEDECETKRITPVAQEDLERAVASLTVREKREFVILTPTKVVALVPSKTLAKPSLSSKLPWPKA</sequence>
<dbReference type="PANTHER" id="PTHR32108:SF6">
    <property type="entry name" value="GAG-PRO"/>
    <property type="match status" value="1"/>
</dbReference>
<feature type="compositionally biased region" description="Polar residues" evidence="1">
    <location>
        <begin position="33"/>
        <end position="54"/>
    </location>
</feature>
<keyword evidence="2" id="KW-1185">Reference proteome</keyword>
<evidence type="ECO:0000256" key="1">
    <source>
        <dbReference type="SAM" id="MobiDB-lite"/>
    </source>
</evidence>
<protein>
    <submittedName>
        <fullName evidence="3">Uncharacterized protein LOC107016648</fullName>
    </submittedName>
</protein>
<feature type="compositionally biased region" description="Pro residues" evidence="1">
    <location>
        <begin position="1"/>
        <end position="15"/>
    </location>
</feature>
<dbReference type="GeneID" id="107016648"/>
<accession>A0ABM1GKW8</accession>
<evidence type="ECO:0000313" key="2">
    <source>
        <dbReference type="Proteomes" id="UP000694930"/>
    </source>
</evidence>
<evidence type="ECO:0000313" key="3">
    <source>
        <dbReference type="RefSeq" id="XP_015072542.1"/>
    </source>
</evidence>
<dbReference type="Proteomes" id="UP000694930">
    <property type="component" value="Chromosome 4"/>
</dbReference>
<name>A0ABM1GKW8_SOLPN</name>
<dbReference type="PANTHER" id="PTHR32108">
    <property type="entry name" value="DNA-DIRECTED RNA POLYMERASE SUBUNIT ALPHA"/>
    <property type="match status" value="1"/>
</dbReference>
<organism evidence="2 3">
    <name type="scientific">Solanum pennellii</name>
    <name type="common">Tomato</name>
    <name type="synonym">Lycopersicon pennellii</name>
    <dbReference type="NCBI Taxonomy" id="28526"/>
    <lineage>
        <taxon>Eukaryota</taxon>
        <taxon>Viridiplantae</taxon>
        <taxon>Streptophyta</taxon>
        <taxon>Embryophyta</taxon>
        <taxon>Tracheophyta</taxon>
        <taxon>Spermatophyta</taxon>
        <taxon>Magnoliopsida</taxon>
        <taxon>eudicotyledons</taxon>
        <taxon>Gunneridae</taxon>
        <taxon>Pentapetalae</taxon>
        <taxon>asterids</taxon>
        <taxon>lamiids</taxon>
        <taxon>Solanales</taxon>
        <taxon>Solanaceae</taxon>
        <taxon>Solanoideae</taxon>
        <taxon>Solaneae</taxon>
        <taxon>Solanum</taxon>
        <taxon>Solanum subgen. Lycopersicon</taxon>
    </lineage>
</organism>
<reference evidence="3" key="2">
    <citation type="submission" date="2025-08" db="UniProtKB">
        <authorList>
            <consortium name="RefSeq"/>
        </authorList>
    </citation>
    <scope>IDENTIFICATION</scope>
</reference>
<reference evidence="2" key="1">
    <citation type="journal article" date="2014" name="Nat. Genet.">
        <title>The genome of the stress-tolerant wild tomato species Solanum pennellii.</title>
        <authorList>
            <person name="Bolger A."/>
            <person name="Scossa F."/>
            <person name="Bolger M.E."/>
            <person name="Lanz C."/>
            <person name="Maumus F."/>
            <person name="Tohge T."/>
            <person name="Quesneville H."/>
            <person name="Alseekh S."/>
            <person name="Sorensen I."/>
            <person name="Lichtenstein G."/>
            <person name="Fich E.A."/>
            <person name="Conte M."/>
            <person name="Keller H."/>
            <person name="Schneeberger K."/>
            <person name="Schwacke R."/>
            <person name="Ofner I."/>
            <person name="Vrebalov J."/>
            <person name="Xu Y."/>
            <person name="Osorio S."/>
            <person name="Aflitos S.A."/>
            <person name="Schijlen E."/>
            <person name="Jimenez-Gomez J.M."/>
            <person name="Ryngajllo M."/>
            <person name="Kimura S."/>
            <person name="Kumar R."/>
            <person name="Koenig D."/>
            <person name="Headland L.R."/>
            <person name="Maloof J.N."/>
            <person name="Sinha N."/>
            <person name="van Ham R.C."/>
            <person name="Lankhorst R.K."/>
            <person name="Mao L."/>
            <person name="Vogel A."/>
            <person name="Arsova B."/>
            <person name="Panstruga R."/>
            <person name="Fei Z."/>
            <person name="Rose J.K."/>
            <person name="Zamir D."/>
            <person name="Carrari F."/>
            <person name="Giovannoni J.J."/>
            <person name="Weigel D."/>
            <person name="Usadel B."/>
            <person name="Fernie A.R."/>
        </authorList>
    </citation>
    <scope>NUCLEOTIDE SEQUENCE [LARGE SCALE GENOMIC DNA]</scope>
    <source>
        <strain evidence="2">cv. LA0716</strain>
    </source>
</reference>